<evidence type="ECO:0000313" key="1">
    <source>
        <dbReference type="EMBL" id="OAN42995.1"/>
    </source>
</evidence>
<dbReference type="Gene3D" id="3.30.2310.20">
    <property type="entry name" value="RelE-like"/>
    <property type="match status" value="1"/>
</dbReference>
<gene>
    <name evidence="1" type="ORF">A6A04_09855</name>
</gene>
<comment type="caution">
    <text evidence="1">The sequence shown here is derived from an EMBL/GenBank/DDBJ whole genome shotgun (WGS) entry which is preliminary data.</text>
</comment>
<organism evidence="1 2">
    <name type="scientific">Paramagnetospirillum marisnigri</name>
    <dbReference type="NCBI Taxonomy" id="1285242"/>
    <lineage>
        <taxon>Bacteria</taxon>
        <taxon>Pseudomonadati</taxon>
        <taxon>Pseudomonadota</taxon>
        <taxon>Alphaproteobacteria</taxon>
        <taxon>Rhodospirillales</taxon>
        <taxon>Magnetospirillaceae</taxon>
        <taxon>Paramagnetospirillum</taxon>
    </lineage>
</organism>
<dbReference type="AlphaFoldDB" id="A0A178M624"/>
<evidence type="ECO:0008006" key="3">
    <source>
        <dbReference type="Google" id="ProtNLM"/>
    </source>
</evidence>
<accession>A0A178M624</accession>
<dbReference type="STRING" id="1285242.A6A04_09855"/>
<dbReference type="InterPro" id="IPR035093">
    <property type="entry name" value="RelE/ParE_toxin_dom_sf"/>
</dbReference>
<dbReference type="OrthoDB" id="9809155at2"/>
<name>A0A178M624_9PROT</name>
<proteinExistence type="predicted"/>
<evidence type="ECO:0000313" key="2">
    <source>
        <dbReference type="Proteomes" id="UP000078428"/>
    </source>
</evidence>
<sequence length="97" mass="11090">MPEVVFGPAARVEIAEAAAWYEARRAGLGEAFVAEIDHIVGRMKSNSRQFPVLHRGIRRALLRHFPYGLFFLIHPDVIHVLACFHSSRDPRGWRERG</sequence>
<protein>
    <recommendedName>
        <fullName evidence="3">Addiction module toxin RelE</fullName>
    </recommendedName>
</protein>
<reference evidence="1 2" key="1">
    <citation type="submission" date="2016-04" db="EMBL/GenBank/DDBJ databases">
        <title>Draft genome sequence of freshwater magnetotactic bacteria Magnetospirillum marisnigri SP-1 and Magnetospirillum moscoviense BB-1.</title>
        <authorList>
            <person name="Koziaeva V."/>
            <person name="Dziuba M.V."/>
            <person name="Ivanov T.M."/>
            <person name="Kuznetsov B."/>
            <person name="Grouzdev D.S."/>
        </authorList>
    </citation>
    <scope>NUCLEOTIDE SEQUENCE [LARGE SCALE GENOMIC DNA]</scope>
    <source>
        <strain evidence="1 2">SP-1</strain>
    </source>
</reference>
<dbReference type="Proteomes" id="UP000078428">
    <property type="component" value="Unassembled WGS sequence"/>
</dbReference>
<keyword evidence="2" id="KW-1185">Reference proteome</keyword>
<dbReference type="RefSeq" id="WP_068495989.1">
    <property type="nucleotide sequence ID" value="NZ_LWQT01000131.1"/>
</dbReference>
<dbReference type="EMBL" id="LWQT01000131">
    <property type="protein sequence ID" value="OAN42995.1"/>
    <property type="molecule type" value="Genomic_DNA"/>
</dbReference>